<dbReference type="InterPro" id="IPR029787">
    <property type="entry name" value="Nucleotide_cyclase"/>
</dbReference>
<gene>
    <name evidence="4" type="ORF">J0A65_01685</name>
</gene>
<feature type="transmembrane region" description="Helical" evidence="1">
    <location>
        <begin position="74"/>
        <end position="94"/>
    </location>
</feature>
<dbReference type="CDD" id="cd01948">
    <property type="entry name" value="EAL"/>
    <property type="match status" value="1"/>
</dbReference>
<dbReference type="SMART" id="SM00267">
    <property type="entry name" value="GGDEF"/>
    <property type="match status" value="1"/>
</dbReference>
<dbReference type="PROSITE" id="PS50887">
    <property type="entry name" value="GGDEF"/>
    <property type="match status" value="1"/>
</dbReference>
<feature type="transmembrane region" description="Helical" evidence="1">
    <location>
        <begin position="182"/>
        <end position="205"/>
    </location>
</feature>
<dbReference type="Gene3D" id="3.20.20.450">
    <property type="entry name" value="EAL domain"/>
    <property type="match status" value="1"/>
</dbReference>
<keyword evidence="1" id="KW-0472">Membrane</keyword>
<dbReference type="Proteomes" id="UP000663992">
    <property type="component" value="Unassembled WGS sequence"/>
</dbReference>
<feature type="domain" description="GGDEF" evidence="3">
    <location>
        <begin position="447"/>
        <end position="581"/>
    </location>
</feature>
<dbReference type="InterPro" id="IPR000160">
    <property type="entry name" value="GGDEF_dom"/>
</dbReference>
<feature type="transmembrane region" description="Helical" evidence="1">
    <location>
        <begin position="38"/>
        <end position="54"/>
    </location>
</feature>
<dbReference type="InterPro" id="IPR001633">
    <property type="entry name" value="EAL_dom"/>
</dbReference>
<dbReference type="SUPFAM" id="SSF141868">
    <property type="entry name" value="EAL domain-like"/>
    <property type="match status" value="1"/>
</dbReference>
<dbReference type="PANTHER" id="PTHR33121">
    <property type="entry name" value="CYCLIC DI-GMP PHOSPHODIESTERASE PDEF"/>
    <property type="match status" value="1"/>
</dbReference>
<keyword evidence="1" id="KW-0812">Transmembrane</keyword>
<dbReference type="InterPro" id="IPR035919">
    <property type="entry name" value="EAL_sf"/>
</dbReference>
<sequence length="847" mass="96318">MHISLLSTPALFAASIAMILMVSLLVLASGLYQHNHQAYPTFIFLCLVVSLYQWSTFEYHQIQDQESAVYWLKLQTACYVAILPAAYFCFAVWTGQTSTRIWLQLLLVWSLILAVLNFVLPYGLKFSHIDQVVTWSGDTGYMLQNFVGPLHWAGILLHLTGLILILWLLWRCWILLKQGKRLMAMGISFFVMLLMVTWVLAAGIQTGRINSVQLVGFTFNYFLLLVCINVAKQLHRQREKLQLALTTSERVAGALQGLMRGMVYQDGSSFYANQVEQLQRLYQSDICFIGQFETNIEEAAQVQVLAMQKDGKPVEGFTYPLSGSPCQGLRNKEICTYYQNVQQQFPQDSILAQEHIQAYLGMPVKDVSGNPIGLIVLLFRHEIEPIEEFEQTLMLFAARTAAEIQREGAEQRLKRAAYTDSLTNLPNRKALWDWLTNQPANTWQRYPTFQLLLIDIDGFKDINKLHGQAVGDRVLQEVAKRLKADAKEEDLIVRYSSNSFAFIKQGIEGRDDPMIKLHGETIASLIRTPIELAGRQLKLVASIGSALACQANNQEELLRFVESALKQAKEEGSGGIRRFDPALQSLLDDRLLLEKELADSIKKGEFFLLFQPQTTSKGELLGAEVLIRWAHPVKGMIRPDLFISVAEETGLIRLLGQWLFDAVFRQIQTWRRQNISYPKHLAINVSPLQFLDADFVENLQKQMLYYDINPTEIVIELVETGLLNDKTDTLQKLHRLRELGFKLALDDFGTGYSSLSYLKDLPLDILKIDKSFVDDLQTASTHKLVSAIVDISHHLGLEIVCEGVEQQWQVERLRDMGCRRFQGYHFARPLAADKLIQWQFADASSNA</sequence>
<dbReference type="EMBL" id="JAFKCS010000001">
    <property type="protein sequence ID" value="MBN7818553.1"/>
    <property type="molecule type" value="Genomic_DNA"/>
</dbReference>
<dbReference type="InterPro" id="IPR043128">
    <property type="entry name" value="Rev_trsase/Diguanyl_cyclase"/>
</dbReference>
<reference evidence="4 5" key="1">
    <citation type="submission" date="2021-03" db="EMBL/GenBank/DDBJ databases">
        <title>novel species isolated from a fishpond in China.</title>
        <authorList>
            <person name="Lu H."/>
            <person name="Cai Z."/>
        </authorList>
    </citation>
    <scope>NUCLEOTIDE SEQUENCE [LARGE SCALE GENOMIC DNA]</scope>
    <source>
        <strain evidence="4 5">Y57</strain>
    </source>
</reference>
<evidence type="ECO:0000259" key="2">
    <source>
        <dbReference type="PROSITE" id="PS50883"/>
    </source>
</evidence>
<dbReference type="SUPFAM" id="SSF55073">
    <property type="entry name" value="Nucleotide cyclase"/>
    <property type="match status" value="1"/>
</dbReference>
<keyword evidence="1" id="KW-1133">Transmembrane helix</keyword>
<feature type="transmembrane region" description="Helical" evidence="1">
    <location>
        <begin position="101"/>
        <end position="120"/>
    </location>
</feature>
<dbReference type="Pfam" id="PF00563">
    <property type="entry name" value="EAL"/>
    <property type="match status" value="1"/>
</dbReference>
<feature type="domain" description="EAL" evidence="2">
    <location>
        <begin position="590"/>
        <end position="843"/>
    </location>
</feature>
<dbReference type="PANTHER" id="PTHR33121:SF70">
    <property type="entry name" value="SIGNALING PROTEIN YKOW"/>
    <property type="match status" value="1"/>
</dbReference>
<evidence type="ECO:0000259" key="3">
    <source>
        <dbReference type="PROSITE" id="PS50887"/>
    </source>
</evidence>
<proteinExistence type="predicted"/>
<dbReference type="Gene3D" id="3.30.450.40">
    <property type="match status" value="1"/>
</dbReference>
<dbReference type="InterPro" id="IPR050706">
    <property type="entry name" value="Cyclic-di-GMP_PDE-like"/>
</dbReference>
<keyword evidence="5" id="KW-1185">Reference proteome</keyword>
<accession>A0ABS3CN67</accession>
<evidence type="ECO:0000313" key="4">
    <source>
        <dbReference type="EMBL" id="MBN7818553.1"/>
    </source>
</evidence>
<feature type="transmembrane region" description="Helical" evidence="1">
    <location>
        <begin position="12"/>
        <end position="31"/>
    </location>
</feature>
<evidence type="ECO:0000313" key="5">
    <source>
        <dbReference type="Proteomes" id="UP000663992"/>
    </source>
</evidence>
<organism evidence="4 5">
    <name type="scientific">Bowmanella yangjiangensis</name>
    <dbReference type="NCBI Taxonomy" id="2811230"/>
    <lineage>
        <taxon>Bacteria</taxon>
        <taxon>Pseudomonadati</taxon>
        <taxon>Pseudomonadota</taxon>
        <taxon>Gammaproteobacteria</taxon>
        <taxon>Alteromonadales</taxon>
        <taxon>Alteromonadaceae</taxon>
        <taxon>Bowmanella</taxon>
    </lineage>
</organism>
<name>A0ABS3CN67_9ALTE</name>
<feature type="transmembrane region" description="Helical" evidence="1">
    <location>
        <begin position="150"/>
        <end position="170"/>
    </location>
</feature>
<protein>
    <submittedName>
        <fullName evidence="4">Sensor domain-containing phosphodiesterase</fullName>
    </submittedName>
</protein>
<dbReference type="Pfam" id="PF00990">
    <property type="entry name" value="GGDEF"/>
    <property type="match status" value="1"/>
</dbReference>
<evidence type="ECO:0000256" key="1">
    <source>
        <dbReference type="SAM" id="Phobius"/>
    </source>
</evidence>
<dbReference type="PROSITE" id="PS50883">
    <property type="entry name" value="EAL"/>
    <property type="match status" value="1"/>
</dbReference>
<dbReference type="InterPro" id="IPR003018">
    <property type="entry name" value="GAF"/>
</dbReference>
<dbReference type="Gene3D" id="3.30.70.270">
    <property type="match status" value="1"/>
</dbReference>
<dbReference type="CDD" id="cd01949">
    <property type="entry name" value="GGDEF"/>
    <property type="match status" value="1"/>
</dbReference>
<dbReference type="RefSeq" id="WP_206592372.1">
    <property type="nucleotide sequence ID" value="NZ_JAFKCS010000001.1"/>
</dbReference>
<dbReference type="InterPro" id="IPR029016">
    <property type="entry name" value="GAF-like_dom_sf"/>
</dbReference>
<dbReference type="SMART" id="SM00052">
    <property type="entry name" value="EAL"/>
    <property type="match status" value="1"/>
</dbReference>
<dbReference type="SUPFAM" id="SSF55781">
    <property type="entry name" value="GAF domain-like"/>
    <property type="match status" value="1"/>
</dbReference>
<dbReference type="SMART" id="SM00065">
    <property type="entry name" value="GAF"/>
    <property type="match status" value="1"/>
</dbReference>
<dbReference type="Pfam" id="PF01590">
    <property type="entry name" value="GAF"/>
    <property type="match status" value="1"/>
</dbReference>
<comment type="caution">
    <text evidence="4">The sequence shown here is derived from an EMBL/GenBank/DDBJ whole genome shotgun (WGS) entry which is preliminary data.</text>
</comment>
<dbReference type="NCBIfam" id="TIGR00254">
    <property type="entry name" value="GGDEF"/>
    <property type="match status" value="1"/>
</dbReference>